<gene>
    <name evidence="14" type="ORF">SAMN05444165_3399</name>
</gene>
<dbReference type="InterPro" id="IPR003594">
    <property type="entry name" value="HATPase_dom"/>
</dbReference>
<organism evidence="14 15">
    <name type="scientific">Paraburkholderia phenazinium</name>
    <dbReference type="NCBI Taxonomy" id="60549"/>
    <lineage>
        <taxon>Bacteria</taxon>
        <taxon>Pseudomonadati</taxon>
        <taxon>Pseudomonadota</taxon>
        <taxon>Betaproteobacteria</taxon>
        <taxon>Burkholderiales</taxon>
        <taxon>Burkholderiaceae</taxon>
        <taxon>Paraburkholderia</taxon>
    </lineage>
</organism>
<keyword evidence="6 11" id="KW-0812">Transmembrane</keyword>
<dbReference type="GO" id="GO:0000155">
    <property type="term" value="F:phosphorelay sensor kinase activity"/>
    <property type="evidence" value="ECO:0007669"/>
    <property type="project" value="InterPro"/>
</dbReference>
<evidence type="ECO:0000313" key="14">
    <source>
        <dbReference type="EMBL" id="SIO46073.1"/>
    </source>
</evidence>
<reference evidence="14 15" key="1">
    <citation type="submission" date="2016-11" db="EMBL/GenBank/DDBJ databases">
        <authorList>
            <person name="Jaros S."/>
            <person name="Januszkiewicz K."/>
            <person name="Wedrychowicz H."/>
        </authorList>
    </citation>
    <scope>NUCLEOTIDE SEQUENCE [LARGE SCALE GENOMIC DNA]</scope>
    <source>
        <strain evidence="14 15">GAS95</strain>
    </source>
</reference>
<dbReference type="PROSITE" id="PS50885">
    <property type="entry name" value="HAMP"/>
    <property type="match status" value="1"/>
</dbReference>
<feature type="transmembrane region" description="Helical" evidence="11">
    <location>
        <begin position="12"/>
        <end position="36"/>
    </location>
</feature>
<dbReference type="Pfam" id="PF02518">
    <property type="entry name" value="HATPase_c"/>
    <property type="match status" value="1"/>
</dbReference>
<dbReference type="Gene3D" id="3.30.565.10">
    <property type="entry name" value="Histidine kinase-like ATPase, C-terminal domain"/>
    <property type="match status" value="1"/>
</dbReference>
<dbReference type="SUPFAM" id="SSF47384">
    <property type="entry name" value="Homodimeric domain of signal transducing histidine kinase"/>
    <property type="match status" value="1"/>
</dbReference>
<dbReference type="RefSeq" id="WP_171991648.1">
    <property type="nucleotide sequence ID" value="NZ_FSRU01000001.1"/>
</dbReference>
<dbReference type="InterPro" id="IPR036890">
    <property type="entry name" value="HATPase_C_sf"/>
</dbReference>
<evidence type="ECO:0000256" key="4">
    <source>
        <dbReference type="ARBA" id="ARBA00022553"/>
    </source>
</evidence>
<evidence type="ECO:0000259" key="12">
    <source>
        <dbReference type="PROSITE" id="PS50109"/>
    </source>
</evidence>
<accession>A0A1N6JPA4</accession>
<evidence type="ECO:0000256" key="7">
    <source>
        <dbReference type="ARBA" id="ARBA00022777"/>
    </source>
</evidence>
<dbReference type="PANTHER" id="PTHR45436:SF8">
    <property type="entry name" value="HISTIDINE KINASE"/>
    <property type="match status" value="1"/>
</dbReference>
<keyword evidence="5" id="KW-0808">Transferase</keyword>
<dbReference type="CDD" id="cd00082">
    <property type="entry name" value="HisKA"/>
    <property type="match status" value="1"/>
</dbReference>
<dbReference type="InterPro" id="IPR004358">
    <property type="entry name" value="Sig_transdc_His_kin-like_C"/>
</dbReference>
<evidence type="ECO:0000256" key="11">
    <source>
        <dbReference type="SAM" id="Phobius"/>
    </source>
</evidence>
<dbReference type="SUPFAM" id="SSF55874">
    <property type="entry name" value="ATPase domain of HSP90 chaperone/DNA topoisomerase II/histidine kinase"/>
    <property type="match status" value="1"/>
</dbReference>
<evidence type="ECO:0000256" key="8">
    <source>
        <dbReference type="ARBA" id="ARBA00022989"/>
    </source>
</evidence>
<evidence type="ECO:0000313" key="15">
    <source>
        <dbReference type="Proteomes" id="UP000185151"/>
    </source>
</evidence>
<dbReference type="EMBL" id="FSRU01000001">
    <property type="protein sequence ID" value="SIO46073.1"/>
    <property type="molecule type" value="Genomic_DNA"/>
</dbReference>
<dbReference type="Proteomes" id="UP000185151">
    <property type="component" value="Unassembled WGS sequence"/>
</dbReference>
<name>A0A1N6JPA4_9BURK</name>
<feature type="transmembrane region" description="Helical" evidence="11">
    <location>
        <begin position="154"/>
        <end position="176"/>
    </location>
</feature>
<dbReference type="InterPro" id="IPR003661">
    <property type="entry name" value="HisK_dim/P_dom"/>
</dbReference>
<dbReference type="Gene3D" id="1.10.287.130">
    <property type="match status" value="1"/>
</dbReference>
<dbReference type="SMART" id="SM00388">
    <property type="entry name" value="HisKA"/>
    <property type="match status" value="1"/>
</dbReference>
<feature type="domain" description="HAMP" evidence="13">
    <location>
        <begin position="178"/>
        <end position="231"/>
    </location>
</feature>
<evidence type="ECO:0000256" key="1">
    <source>
        <dbReference type="ARBA" id="ARBA00000085"/>
    </source>
</evidence>
<dbReference type="InterPro" id="IPR005467">
    <property type="entry name" value="His_kinase_dom"/>
</dbReference>
<evidence type="ECO:0000256" key="3">
    <source>
        <dbReference type="ARBA" id="ARBA00012438"/>
    </source>
</evidence>
<evidence type="ECO:0000256" key="10">
    <source>
        <dbReference type="ARBA" id="ARBA00023136"/>
    </source>
</evidence>
<dbReference type="CDD" id="cd06225">
    <property type="entry name" value="HAMP"/>
    <property type="match status" value="1"/>
</dbReference>
<comment type="catalytic activity">
    <reaction evidence="1">
        <text>ATP + protein L-histidine = ADP + protein N-phospho-L-histidine.</text>
        <dbReference type="EC" id="2.7.13.3"/>
    </reaction>
</comment>
<dbReference type="GO" id="GO:0005886">
    <property type="term" value="C:plasma membrane"/>
    <property type="evidence" value="ECO:0007669"/>
    <property type="project" value="TreeGrafter"/>
</dbReference>
<keyword evidence="10 11" id="KW-0472">Membrane</keyword>
<proteinExistence type="predicted"/>
<dbReference type="PRINTS" id="PR00344">
    <property type="entry name" value="BCTRLSENSOR"/>
</dbReference>
<protein>
    <recommendedName>
        <fullName evidence="3">histidine kinase</fullName>
        <ecNumber evidence="3">2.7.13.3</ecNumber>
    </recommendedName>
</protein>
<dbReference type="InterPro" id="IPR050428">
    <property type="entry name" value="TCS_sensor_his_kinase"/>
</dbReference>
<keyword evidence="8 11" id="KW-1133">Transmembrane helix</keyword>
<evidence type="ECO:0000256" key="6">
    <source>
        <dbReference type="ARBA" id="ARBA00022692"/>
    </source>
</evidence>
<dbReference type="InterPro" id="IPR003660">
    <property type="entry name" value="HAMP_dom"/>
</dbReference>
<evidence type="ECO:0000259" key="13">
    <source>
        <dbReference type="PROSITE" id="PS50885"/>
    </source>
</evidence>
<sequence length="453" mass="49599">MQANKRQTRMHFSSVTWLLAVFISSAIVLFTLLYWVTHSYLLHEVDERLLGEVAEFHSIGRAEAIADIAALSRRDVASSRPYGVFDADGTWLAGNIHTLPVARHRKPFYYTQVMQDGHRAIDAHFRGIIVPTQSGLRIVVGHSIDEIIDFDRTLVKMLCVGLMLTIILAVGCGAALNAMSNRRIRAISVTGREIMAGQLNRRLPTRGTHHDLDRLAEIVNTMLDEIERLVAEVRGVCAGIAHDLRTPMTHLRAGLERARRRSASVDDYQTAVEAAIVQSDIVLNRFTALLRIAEIEADGRRASFGEVSLSTVLRDVVDLYEPVADDRGLSVTVLGHEPVQVTGDVDLLFGAVENLLDNALKFTPRGGMITLEATTEAGEPIVSVADSGPGIEAGEREAVLRPFYRSPNQQAHAPAGHGLGLSLVAAIARVHDADVEIHDNQPGCKMVLRFKGA</sequence>
<evidence type="ECO:0000256" key="5">
    <source>
        <dbReference type="ARBA" id="ARBA00022679"/>
    </source>
</evidence>
<dbReference type="PANTHER" id="PTHR45436">
    <property type="entry name" value="SENSOR HISTIDINE KINASE YKOH"/>
    <property type="match status" value="1"/>
</dbReference>
<dbReference type="PROSITE" id="PS50109">
    <property type="entry name" value="HIS_KIN"/>
    <property type="match status" value="1"/>
</dbReference>
<keyword evidence="9" id="KW-0902">Two-component regulatory system</keyword>
<evidence type="ECO:0000256" key="2">
    <source>
        <dbReference type="ARBA" id="ARBA00004370"/>
    </source>
</evidence>
<dbReference type="AlphaFoldDB" id="A0A1N6JPA4"/>
<keyword evidence="7 14" id="KW-0418">Kinase</keyword>
<dbReference type="EC" id="2.7.13.3" evidence="3"/>
<dbReference type="SMART" id="SM00387">
    <property type="entry name" value="HATPase_c"/>
    <property type="match status" value="1"/>
</dbReference>
<keyword evidence="15" id="KW-1185">Reference proteome</keyword>
<evidence type="ECO:0000256" key="9">
    <source>
        <dbReference type="ARBA" id="ARBA00023012"/>
    </source>
</evidence>
<dbReference type="InterPro" id="IPR036097">
    <property type="entry name" value="HisK_dim/P_sf"/>
</dbReference>
<comment type="subcellular location">
    <subcellularLocation>
        <location evidence="2">Membrane</location>
    </subcellularLocation>
</comment>
<feature type="domain" description="Histidine kinase" evidence="12">
    <location>
        <begin position="239"/>
        <end position="453"/>
    </location>
</feature>
<keyword evidence="4" id="KW-0597">Phosphoprotein</keyword>